<dbReference type="PROSITE" id="PS50111">
    <property type="entry name" value="CHEMOTAXIS_TRANSDUC_2"/>
    <property type="match status" value="1"/>
</dbReference>
<gene>
    <name evidence="9" type="ORF">FHS74_000413</name>
</gene>
<evidence type="ECO:0000259" key="7">
    <source>
        <dbReference type="PROSITE" id="PS50192"/>
    </source>
</evidence>
<dbReference type="PANTHER" id="PTHR32089:SF112">
    <property type="entry name" value="LYSOZYME-LIKE PROTEIN-RELATED"/>
    <property type="match status" value="1"/>
</dbReference>
<evidence type="ECO:0000256" key="5">
    <source>
        <dbReference type="PROSITE-ProRule" id="PRU00284"/>
    </source>
</evidence>
<accession>A0A7X0AVJ7</accession>
<keyword evidence="2" id="KW-0472">Membrane</keyword>
<keyword evidence="2" id="KW-1003">Cell membrane</keyword>
<evidence type="ECO:0000256" key="1">
    <source>
        <dbReference type="ARBA" id="ARBA00004429"/>
    </source>
</evidence>
<dbReference type="GO" id="GO:0007165">
    <property type="term" value="P:signal transduction"/>
    <property type="evidence" value="ECO:0007669"/>
    <property type="project" value="UniProtKB-KW"/>
</dbReference>
<evidence type="ECO:0000256" key="2">
    <source>
        <dbReference type="ARBA" id="ARBA00022519"/>
    </source>
</evidence>
<keyword evidence="10" id="KW-1185">Reference proteome</keyword>
<evidence type="ECO:0000256" key="4">
    <source>
        <dbReference type="ARBA" id="ARBA00029447"/>
    </source>
</evidence>
<organism evidence="9 10">
    <name type="scientific">Nitrospirillum iridis</name>
    <dbReference type="NCBI Taxonomy" id="765888"/>
    <lineage>
        <taxon>Bacteria</taxon>
        <taxon>Pseudomonadati</taxon>
        <taxon>Pseudomonadota</taxon>
        <taxon>Alphaproteobacteria</taxon>
        <taxon>Rhodospirillales</taxon>
        <taxon>Azospirillaceae</taxon>
        <taxon>Nitrospirillum</taxon>
    </lineage>
</organism>
<keyword evidence="2" id="KW-0997">Cell inner membrane</keyword>
<evidence type="ECO:0000259" key="6">
    <source>
        <dbReference type="PROSITE" id="PS50111"/>
    </source>
</evidence>
<dbReference type="InterPro" id="IPR004089">
    <property type="entry name" value="MCPsignal_dom"/>
</dbReference>
<dbReference type="PROSITE" id="PS50192">
    <property type="entry name" value="T_SNARE"/>
    <property type="match status" value="1"/>
</dbReference>
<feature type="domain" description="Methyl-accepting transducer" evidence="6">
    <location>
        <begin position="173"/>
        <end position="409"/>
    </location>
</feature>
<dbReference type="SMART" id="SM00283">
    <property type="entry name" value="MA"/>
    <property type="match status" value="1"/>
</dbReference>
<dbReference type="RefSeq" id="WP_184796983.1">
    <property type="nucleotide sequence ID" value="NZ_JACIIZ010000001.1"/>
</dbReference>
<keyword evidence="3 5" id="KW-0807">Transducer</keyword>
<evidence type="ECO:0000313" key="10">
    <source>
        <dbReference type="Proteomes" id="UP000539175"/>
    </source>
</evidence>
<dbReference type="InterPro" id="IPR000727">
    <property type="entry name" value="T_SNARE_dom"/>
</dbReference>
<dbReference type="EMBL" id="JACIIZ010000001">
    <property type="protein sequence ID" value="MBB6249880.1"/>
    <property type="molecule type" value="Genomic_DNA"/>
</dbReference>
<dbReference type="AlphaFoldDB" id="A0A7X0AVJ7"/>
<evidence type="ECO:0000259" key="8">
    <source>
        <dbReference type="PROSITE" id="PS50885"/>
    </source>
</evidence>
<dbReference type="Pfam" id="PF00015">
    <property type="entry name" value="MCPsignal"/>
    <property type="match status" value="1"/>
</dbReference>
<evidence type="ECO:0000313" key="9">
    <source>
        <dbReference type="EMBL" id="MBB6249880.1"/>
    </source>
</evidence>
<dbReference type="Gene3D" id="1.10.287.950">
    <property type="entry name" value="Methyl-accepting chemotaxis protein"/>
    <property type="match status" value="1"/>
</dbReference>
<dbReference type="GO" id="GO:0005886">
    <property type="term" value="C:plasma membrane"/>
    <property type="evidence" value="ECO:0007669"/>
    <property type="project" value="UniProtKB-SubCell"/>
</dbReference>
<comment type="caution">
    <text evidence="9">The sequence shown here is derived from an EMBL/GenBank/DDBJ whole genome shotgun (WGS) entry which is preliminary data.</text>
</comment>
<dbReference type="PROSITE" id="PS50885">
    <property type="entry name" value="HAMP"/>
    <property type="match status" value="1"/>
</dbReference>
<protein>
    <submittedName>
        <fullName evidence="9">Methyl-accepting chemotaxis protein</fullName>
    </submittedName>
</protein>
<evidence type="ECO:0000256" key="3">
    <source>
        <dbReference type="ARBA" id="ARBA00023224"/>
    </source>
</evidence>
<sequence>MIATCSLWKAEAATLAAAGAAVAALLPLEGARLPLSAVAVLLALAAAWQLRRLGRELARVLGVLRALAAGGFESRVVGVVEGGPVGALQHAVNDAADRADAFVREAQAALEAVTRRQDHRRVIEKGMPGAYRDAARAINAATATMGAKAAAFRATTDRFEAGMRAVGQGLAQAACQVQQAAEDMATAADATQGESLMVAGSAAQASGNVQMVATAAEELSVSIAEIGAQVDRSTAISSQAVRRTGDTTRQVAGLADAAARIDAMVGLITDIASQTNLLALNATIEAARAGDAGKGFAVVAGEVKNLAGQTARATEDIQEVVGTIHAATRAAVGSMTDVAHVIDDVNAITVSIASAVEQQRAATTEIARNVDQAAHGAADVSSRMATVNHAATQGGAAAGRLLAAAATLARQSEEMNRDLGSFLSALRQVV</sequence>
<dbReference type="Proteomes" id="UP000539175">
    <property type="component" value="Unassembled WGS sequence"/>
</dbReference>
<feature type="domain" description="T-SNARE coiled-coil homology" evidence="7">
    <location>
        <begin position="325"/>
        <end position="387"/>
    </location>
</feature>
<dbReference type="InterPro" id="IPR003660">
    <property type="entry name" value="HAMP_dom"/>
</dbReference>
<dbReference type="SUPFAM" id="SSF58104">
    <property type="entry name" value="Methyl-accepting chemotaxis protein (MCP) signaling domain"/>
    <property type="match status" value="1"/>
</dbReference>
<feature type="domain" description="HAMP" evidence="8">
    <location>
        <begin position="51"/>
        <end position="104"/>
    </location>
</feature>
<dbReference type="PANTHER" id="PTHR32089">
    <property type="entry name" value="METHYL-ACCEPTING CHEMOTAXIS PROTEIN MCPB"/>
    <property type="match status" value="1"/>
</dbReference>
<name>A0A7X0AVJ7_9PROT</name>
<comment type="subcellular location">
    <subcellularLocation>
        <location evidence="1">Cell inner membrane</location>
        <topology evidence="1">Multi-pass membrane protein</topology>
    </subcellularLocation>
</comment>
<comment type="similarity">
    <text evidence="4">Belongs to the methyl-accepting chemotaxis (MCP) protein family.</text>
</comment>
<reference evidence="9 10" key="1">
    <citation type="submission" date="2020-08" db="EMBL/GenBank/DDBJ databases">
        <title>Genomic Encyclopedia of Type Strains, Phase IV (KMG-IV): sequencing the most valuable type-strain genomes for metagenomic binning, comparative biology and taxonomic classification.</title>
        <authorList>
            <person name="Goeker M."/>
        </authorList>
    </citation>
    <scope>NUCLEOTIDE SEQUENCE [LARGE SCALE GENOMIC DNA]</scope>
    <source>
        <strain evidence="9 10">DSM 22198</strain>
    </source>
</reference>
<proteinExistence type="inferred from homology"/>